<evidence type="ECO:0000313" key="3">
    <source>
        <dbReference type="Proteomes" id="UP000095256"/>
    </source>
</evidence>
<feature type="transmembrane region" description="Helical" evidence="1">
    <location>
        <begin position="121"/>
        <end position="139"/>
    </location>
</feature>
<keyword evidence="1" id="KW-1133">Transmembrane helix</keyword>
<dbReference type="Proteomes" id="UP000095256">
    <property type="component" value="Unassembled WGS sequence"/>
</dbReference>
<keyword evidence="3" id="KW-1185">Reference proteome</keyword>
<feature type="transmembrane region" description="Helical" evidence="1">
    <location>
        <begin position="465"/>
        <end position="485"/>
    </location>
</feature>
<keyword evidence="1" id="KW-0812">Transmembrane</keyword>
<comment type="caution">
    <text evidence="2">The sequence shown here is derived from an EMBL/GenBank/DDBJ whole genome shotgun (WGS) entry which is preliminary data.</text>
</comment>
<evidence type="ECO:0008006" key="4">
    <source>
        <dbReference type="Google" id="ProtNLM"/>
    </source>
</evidence>
<organism evidence="2 3">
    <name type="scientific">Enterococcus rivorum</name>
    <dbReference type="NCBI Taxonomy" id="762845"/>
    <lineage>
        <taxon>Bacteria</taxon>
        <taxon>Bacillati</taxon>
        <taxon>Bacillota</taxon>
        <taxon>Bacilli</taxon>
        <taxon>Lactobacillales</taxon>
        <taxon>Enterococcaceae</taxon>
        <taxon>Enterococcus</taxon>
    </lineage>
</organism>
<keyword evidence="1" id="KW-0472">Membrane</keyword>
<dbReference type="AlphaFoldDB" id="A0A1E5L0P1"/>
<name>A0A1E5L0P1_9ENTE</name>
<accession>A0A1E5L0P1</accession>
<feature type="transmembrane region" description="Helical" evidence="1">
    <location>
        <begin position="438"/>
        <end position="459"/>
    </location>
</feature>
<feature type="transmembrane region" description="Helical" evidence="1">
    <location>
        <begin position="405"/>
        <end position="426"/>
    </location>
</feature>
<evidence type="ECO:0000256" key="1">
    <source>
        <dbReference type="SAM" id="Phobius"/>
    </source>
</evidence>
<feature type="transmembrane region" description="Helical" evidence="1">
    <location>
        <begin position="151"/>
        <end position="172"/>
    </location>
</feature>
<reference evidence="2 3" key="1">
    <citation type="submission" date="2016-09" db="EMBL/GenBank/DDBJ databases">
        <authorList>
            <person name="Capua I."/>
            <person name="De Benedictis P."/>
            <person name="Joannis T."/>
            <person name="Lombin L.H."/>
            <person name="Cattoli G."/>
        </authorList>
    </citation>
    <scope>NUCLEOTIDE SEQUENCE [LARGE SCALE GENOMIC DNA]</scope>
    <source>
        <strain evidence="2 3">LMG 25899</strain>
    </source>
</reference>
<proteinExistence type="predicted"/>
<sequence length="510" mass="58599">MKKILDKTELFLNRIGQRLAPYFPPAVISTLMVFFVAIFLLFLPNYAGIADNGTFSKLIYHSGLYPLKGYEQMYTNYFVREYGILEYFNETGLHWVSSQSIVVNLAVFLNKIFYSKTIFDLRCLALIYLGFYLGAIYLLTKALTIKSRTKMNYLIAVIIGFIFSDSDYLVYFQSFYPNAVALISYIYMFSAGILLYRKMYSDKWLLLIYVSGAFFLLTLSAQYLFVVALSLIPIIMIGFMDTNISTRLLAMFAVLFLVISGVLSYLFIPLSDSESRHFQAVSQGVLQVTQQPKQGLEKMEINPQYGVTKGDNYFDEYLPYDSQGTDVKDNLINRGNNLILISYYFTNPKEFKKALSKSMRMIYEVQDASLGNFEKSVGRAPGAKSSLFSFYSEVRRKSFPKTLGFLNLFFLLVVSLYMPGFIKSIYLKDIREGMRFMLVLIFYAIALLNLSVVTMTFGFNGISTHLFLVPLTLDLLLLLTVSEFFNKRLFKTRQEQLEQGKGDLLYEKVE</sequence>
<gene>
    <name evidence="2" type="ORF">BCR26_08455</name>
</gene>
<protein>
    <recommendedName>
        <fullName evidence="4">Glycosyltransferase RgtA/B/C/D-like domain-containing protein</fullName>
    </recommendedName>
</protein>
<dbReference type="OrthoDB" id="129479at2"/>
<feature type="transmembrane region" description="Helical" evidence="1">
    <location>
        <begin position="21"/>
        <end position="43"/>
    </location>
</feature>
<feature type="transmembrane region" description="Helical" evidence="1">
    <location>
        <begin position="248"/>
        <end position="268"/>
    </location>
</feature>
<evidence type="ECO:0000313" key="2">
    <source>
        <dbReference type="EMBL" id="OEH83688.1"/>
    </source>
</evidence>
<feature type="transmembrane region" description="Helical" evidence="1">
    <location>
        <begin position="208"/>
        <end position="236"/>
    </location>
</feature>
<dbReference type="EMBL" id="MIEK01000004">
    <property type="protein sequence ID" value="OEH83688.1"/>
    <property type="molecule type" value="Genomic_DNA"/>
</dbReference>
<feature type="transmembrane region" description="Helical" evidence="1">
    <location>
        <begin position="179"/>
        <end position="196"/>
    </location>
</feature>
<dbReference type="RefSeq" id="WP_069697372.1">
    <property type="nucleotide sequence ID" value="NZ_JAGGMA010000008.1"/>
</dbReference>
<dbReference type="STRING" id="762845.BCR26_08455"/>